<comment type="function">
    <text evidence="1 11">Catalyzes the reversible adenylation of nicotinate mononucleotide (NaMN) to nicotinic acid adenine dinucleotide (NaAD).</text>
</comment>
<dbReference type="Proteomes" id="UP001243717">
    <property type="component" value="Unassembled WGS sequence"/>
</dbReference>
<comment type="similarity">
    <text evidence="3 11">Belongs to the NadD family.</text>
</comment>
<keyword evidence="7 11" id="KW-0547">Nucleotide-binding</keyword>
<dbReference type="NCBIfam" id="TIGR00125">
    <property type="entry name" value="cyt_tran_rel"/>
    <property type="match status" value="1"/>
</dbReference>
<dbReference type="PANTHER" id="PTHR39321:SF3">
    <property type="entry name" value="PHOSPHOPANTETHEINE ADENYLYLTRANSFERASE"/>
    <property type="match status" value="1"/>
</dbReference>
<evidence type="ECO:0000256" key="9">
    <source>
        <dbReference type="ARBA" id="ARBA00023027"/>
    </source>
</evidence>
<sequence>MNPTELAMHPASVALYGGSFDPVHRAHLQVARSALANLDLQQVIFIPAAQSPLKTTATVASDADRVSMLRLATADEARFFVDTCELQRGGTSYTIDTVMNFRAQWPNCQLHWIIGADQFECLHRWHRIEDIVSMLHFIVLQRPGHSIAESKVPGLKYTEVQAPLMTHSSSEIRFLLKQGRATEDLLPPAVEAFISSHGLYTQ</sequence>
<evidence type="ECO:0000256" key="6">
    <source>
        <dbReference type="ARBA" id="ARBA00022695"/>
    </source>
</evidence>
<dbReference type="PANTHER" id="PTHR39321">
    <property type="entry name" value="NICOTINATE-NUCLEOTIDE ADENYLYLTRANSFERASE-RELATED"/>
    <property type="match status" value="1"/>
</dbReference>
<reference evidence="13 14" key="1">
    <citation type="submission" date="2023-04" db="EMBL/GenBank/DDBJ databases">
        <title>A novel bacteria isolated from coastal sediment.</title>
        <authorList>
            <person name="Liu X.-J."/>
            <person name="Du Z.-J."/>
        </authorList>
    </citation>
    <scope>NUCLEOTIDE SEQUENCE [LARGE SCALE GENOMIC DNA]</scope>
    <source>
        <strain evidence="13 14">SDUM461004</strain>
    </source>
</reference>
<evidence type="ECO:0000256" key="11">
    <source>
        <dbReference type="HAMAP-Rule" id="MF_00244"/>
    </source>
</evidence>
<evidence type="ECO:0000259" key="12">
    <source>
        <dbReference type="Pfam" id="PF01467"/>
    </source>
</evidence>
<evidence type="ECO:0000256" key="3">
    <source>
        <dbReference type="ARBA" id="ARBA00009014"/>
    </source>
</evidence>
<dbReference type="SUPFAM" id="SSF52374">
    <property type="entry name" value="Nucleotidylyl transferase"/>
    <property type="match status" value="1"/>
</dbReference>
<keyword evidence="4 11" id="KW-0662">Pyridine nucleotide biosynthesis</keyword>
<accession>A0ABU1AG91</accession>
<dbReference type="EC" id="2.7.7.18" evidence="11"/>
<evidence type="ECO:0000256" key="2">
    <source>
        <dbReference type="ARBA" id="ARBA00005019"/>
    </source>
</evidence>
<dbReference type="NCBIfam" id="TIGR00482">
    <property type="entry name" value="nicotinate (nicotinamide) nucleotide adenylyltransferase"/>
    <property type="match status" value="1"/>
</dbReference>
<evidence type="ECO:0000256" key="10">
    <source>
        <dbReference type="ARBA" id="ARBA00048721"/>
    </source>
</evidence>
<dbReference type="Pfam" id="PF01467">
    <property type="entry name" value="CTP_transf_like"/>
    <property type="match status" value="1"/>
</dbReference>
<proteinExistence type="inferred from homology"/>
<gene>
    <name evidence="11 13" type="primary">nadD</name>
    <name evidence="13" type="ORF">QEH59_05410</name>
</gene>
<evidence type="ECO:0000256" key="5">
    <source>
        <dbReference type="ARBA" id="ARBA00022679"/>
    </source>
</evidence>
<keyword evidence="6 11" id="KW-0548">Nucleotidyltransferase</keyword>
<evidence type="ECO:0000313" key="13">
    <source>
        <dbReference type="EMBL" id="MDQ8193850.1"/>
    </source>
</evidence>
<feature type="domain" description="Cytidyltransferase-like" evidence="12">
    <location>
        <begin position="15"/>
        <end position="173"/>
    </location>
</feature>
<evidence type="ECO:0000256" key="8">
    <source>
        <dbReference type="ARBA" id="ARBA00022840"/>
    </source>
</evidence>
<dbReference type="RefSeq" id="WP_308984337.1">
    <property type="nucleotide sequence ID" value="NZ_JARXIC010000006.1"/>
</dbReference>
<keyword evidence="14" id="KW-1185">Reference proteome</keyword>
<dbReference type="GO" id="GO:0016779">
    <property type="term" value="F:nucleotidyltransferase activity"/>
    <property type="evidence" value="ECO:0007669"/>
    <property type="project" value="UniProtKB-KW"/>
</dbReference>
<dbReference type="EMBL" id="JARXIC010000006">
    <property type="protein sequence ID" value="MDQ8193850.1"/>
    <property type="molecule type" value="Genomic_DNA"/>
</dbReference>
<name>A0ABU1AG91_9BACT</name>
<evidence type="ECO:0000256" key="4">
    <source>
        <dbReference type="ARBA" id="ARBA00022642"/>
    </source>
</evidence>
<evidence type="ECO:0000313" key="14">
    <source>
        <dbReference type="Proteomes" id="UP001243717"/>
    </source>
</evidence>
<dbReference type="Gene3D" id="3.40.50.620">
    <property type="entry name" value="HUPs"/>
    <property type="match status" value="1"/>
</dbReference>
<dbReference type="InterPro" id="IPR004821">
    <property type="entry name" value="Cyt_trans-like"/>
</dbReference>
<keyword evidence="5 11" id="KW-0808">Transferase</keyword>
<dbReference type="CDD" id="cd02165">
    <property type="entry name" value="NMNAT"/>
    <property type="match status" value="1"/>
</dbReference>
<organism evidence="13 14">
    <name type="scientific">Thalassobacterium sedimentorum</name>
    <dbReference type="NCBI Taxonomy" id="3041258"/>
    <lineage>
        <taxon>Bacteria</taxon>
        <taxon>Pseudomonadati</taxon>
        <taxon>Verrucomicrobiota</taxon>
        <taxon>Opitutia</taxon>
        <taxon>Puniceicoccales</taxon>
        <taxon>Coraliomargaritaceae</taxon>
        <taxon>Thalassobacterium</taxon>
    </lineage>
</organism>
<dbReference type="InterPro" id="IPR014729">
    <property type="entry name" value="Rossmann-like_a/b/a_fold"/>
</dbReference>
<dbReference type="NCBIfam" id="NF000840">
    <property type="entry name" value="PRK00071.1-3"/>
    <property type="match status" value="1"/>
</dbReference>
<comment type="catalytic activity">
    <reaction evidence="10 11">
        <text>nicotinate beta-D-ribonucleotide + ATP + H(+) = deamido-NAD(+) + diphosphate</text>
        <dbReference type="Rhea" id="RHEA:22860"/>
        <dbReference type="ChEBI" id="CHEBI:15378"/>
        <dbReference type="ChEBI" id="CHEBI:30616"/>
        <dbReference type="ChEBI" id="CHEBI:33019"/>
        <dbReference type="ChEBI" id="CHEBI:57502"/>
        <dbReference type="ChEBI" id="CHEBI:58437"/>
        <dbReference type="EC" id="2.7.7.18"/>
    </reaction>
</comment>
<evidence type="ECO:0000256" key="7">
    <source>
        <dbReference type="ARBA" id="ARBA00022741"/>
    </source>
</evidence>
<dbReference type="InterPro" id="IPR005248">
    <property type="entry name" value="NadD/NMNAT"/>
</dbReference>
<keyword evidence="8 11" id="KW-0067">ATP-binding</keyword>
<comment type="pathway">
    <text evidence="2 11">Cofactor biosynthesis; NAD(+) biosynthesis; deamido-NAD(+) from nicotinate D-ribonucleotide: step 1/1.</text>
</comment>
<evidence type="ECO:0000256" key="1">
    <source>
        <dbReference type="ARBA" id="ARBA00002324"/>
    </source>
</evidence>
<protein>
    <recommendedName>
        <fullName evidence="11">Probable nicotinate-nucleotide adenylyltransferase</fullName>
        <ecNumber evidence="11">2.7.7.18</ecNumber>
    </recommendedName>
    <alternativeName>
        <fullName evidence="11">Deamido-NAD(+) diphosphorylase</fullName>
    </alternativeName>
    <alternativeName>
        <fullName evidence="11">Deamido-NAD(+) pyrophosphorylase</fullName>
    </alternativeName>
    <alternativeName>
        <fullName evidence="11">Nicotinate mononucleotide adenylyltransferase</fullName>
        <shortName evidence="11">NaMN adenylyltransferase</shortName>
    </alternativeName>
</protein>
<keyword evidence="9 11" id="KW-0520">NAD</keyword>
<comment type="caution">
    <text evidence="13">The sequence shown here is derived from an EMBL/GenBank/DDBJ whole genome shotgun (WGS) entry which is preliminary data.</text>
</comment>
<dbReference type="HAMAP" id="MF_00244">
    <property type="entry name" value="NaMN_adenylyltr"/>
    <property type="match status" value="1"/>
</dbReference>